<organism evidence="11 12">
    <name type="scientific">Zoogloea dura</name>
    <dbReference type="NCBI Taxonomy" id="2728840"/>
    <lineage>
        <taxon>Bacteria</taxon>
        <taxon>Pseudomonadati</taxon>
        <taxon>Pseudomonadota</taxon>
        <taxon>Betaproteobacteria</taxon>
        <taxon>Rhodocyclales</taxon>
        <taxon>Zoogloeaceae</taxon>
        <taxon>Zoogloea</taxon>
    </lineage>
</organism>
<dbReference type="EMBL" id="JABBGA010000001">
    <property type="protein sequence ID" value="NML24224.1"/>
    <property type="molecule type" value="Genomic_DNA"/>
</dbReference>
<keyword evidence="5 9" id="KW-0227">DNA damage</keyword>
<keyword evidence="2 9" id="KW-0808">Transferase</keyword>
<dbReference type="HAMAP" id="MF_01902">
    <property type="entry name" value="DNApol_error_prone"/>
    <property type="match status" value="1"/>
</dbReference>
<accession>A0A848FYS2</accession>
<evidence type="ECO:0000256" key="2">
    <source>
        <dbReference type="ARBA" id="ARBA00022679"/>
    </source>
</evidence>
<dbReference type="SMART" id="SM00481">
    <property type="entry name" value="POLIIIAc"/>
    <property type="match status" value="1"/>
</dbReference>
<keyword evidence="3 9" id="KW-0548">Nucleotidyltransferase</keyword>
<keyword evidence="4 9" id="KW-0235">DNA replication</keyword>
<evidence type="ECO:0000256" key="4">
    <source>
        <dbReference type="ARBA" id="ARBA00022705"/>
    </source>
</evidence>
<dbReference type="InterPro" id="IPR004013">
    <property type="entry name" value="PHP_dom"/>
</dbReference>
<dbReference type="InterPro" id="IPR016195">
    <property type="entry name" value="Pol/histidinol_Pase-like"/>
</dbReference>
<dbReference type="InterPro" id="IPR029460">
    <property type="entry name" value="DNAPol_HHH"/>
</dbReference>
<evidence type="ECO:0000259" key="10">
    <source>
        <dbReference type="SMART" id="SM00481"/>
    </source>
</evidence>
<comment type="catalytic activity">
    <reaction evidence="8 9">
        <text>DNA(n) + a 2'-deoxyribonucleoside 5'-triphosphate = DNA(n+1) + diphosphate</text>
        <dbReference type="Rhea" id="RHEA:22508"/>
        <dbReference type="Rhea" id="RHEA-COMP:17339"/>
        <dbReference type="Rhea" id="RHEA-COMP:17340"/>
        <dbReference type="ChEBI" id="CHEBI:33019"/>
        <dbReference type="ChEBI" id="CHEBI:61560"/>
        <dbReference type="ChEBI" id="CHEBI:173112"/>
        <dbReference type="EC" id="2.7.7.7"/>
    </reaction>
</comment>
<dbReference type="CDD" id="cd04485">
    <property type="entry name" value="DnaE_OBF"/>
    <property type="match status" value="1"/>
</dbReference>
<dbReference type="Pfam" id="PF17657">
    <property type="entry name" value="DNA_pol3_finger"/>
    <property type="match status" value="1"/>
</dbReference>
<evidence type="ECO:0000313" key="12">
    <source>
        <dbReference type="Proteomes" id="UP000580043"/>
    </source>
</evidence>
<evidence type="ECO:0000313" key="11">
    <source>
        <dbReference type="EMBL" id="NML24224.1"/>
    </source>
</evidence>
<comment type="similarity">
    <text evidence="9">Belongs to the DNA polymerase type-C family. DnaE2 subfamily.</text>
</comment>
<dbReference type="Gene3D" id="3.20.20.140">
    <property type="entry name" value="Metal-dependent hydrolases"/>
    <property type="match status" value="1"/>
</dbReference>
<comment type="caution">
    <text evidence="11">The sequence shown here is derived from an EMBL/GenBank/DDBJ whole genome shotgun (WGS) entry which is preliminary data.</text>
</comment>
<sequence length="1055" mass="115605">MSSANASPFSPTAFAELYCRSNFSFLTGASHPEELVAQAAELGYAALALTDECSLAGMVRGYAQWQRQPTLKFIVGTVIQLADGPRVVLLATNRHSYGRLVRLISLGRQAAPKGQYCLRRGDLESGLDGCLALLLPPDDGSAALSLLAADALWLADAFPDRAWIAALLPLGPDDARRQSLIAHAARQAGIPVVSTGAPRMHCADRQRLADVLAALRHRTSLDQAGYRLEANAEGHLQAPAVLARRHPPEWIAESLKIAGQCSFSPGELRYEYPEEIIPPGLTASSHLTALVAHGLSRRYPPGPDGESRIPGDIRARVEQELALITELRYEAFFLTVEDIVRFARSQGILCQGRGSAANSVVCYALGITEVAPEEATLLFERFISRERDEPPDIDVDFEHDRREDVIQYIYAKYGRDRAALAATVIRYRPRSALRDVGRALGFDPGQLDQLTRRLAWWDGRQVAPERIREAGLDPDSPRVSLLLELANELIGFPRHLSQHVGGFVISRGPLVELAPVENAAMENRTIIQWDKEDLETLGLMKVDVLALGMLSAIRRSFELIAAWQGEASFEMSRVPREQAAVYDMLCQADAMGVFQVESRAQMSMLPRLRPRRYYDLVVEVAIVRPGPIQGGMVHPYLTARDRLAHHEDIDYPHPELEPVLARTHGVPIFQEQVMQLAMVAAGFTPGEADQLRRAMGAWGRQGELTRYQQKLTDGMLQRGYRKDFADALCRQIQGFGSYGFPESHAASFAHLVYVSAWIKCFHPAAFLCGLLNSQPMGFYGPSQLIQDARRHQVEVRPVDVTASDWECTLEPSATSPATPAARLGLRLVKGLHAAAAARISAARRIRPFASVSDLVLRAALVPAETECLASAGALARLAGHRHQARWAAAGSQAPPGLLHASPVTDPADATATLPAPAETQDIIADYARLGFSLGRHPLSFLRGLLSAERFLSAAEIASCPDRKLARAAGVVTCRQRPGTAKGTMFVTLEDETGWINVIVRPELLEAERRILLGATLLGVYGQISRQGDIVHLHAKRVVDRSAQLGRLSPRSRDFH</sequence>
<dbReference type="NCBIfam" id="NF004225">
    <property type="entry name" value="PRK05672.1"/>
    <property type="match status" value="1"/>
</dbReference>
<dbReference type="Pfam" id="PF14579">
    <property type="entry name" value="HHH_6"/>
    <property type="match status" value="1"/>
</dbReference>
<comment type="function">
    <text evidence="9">DNA polymerase involved in damage-induced mutagenesis and translesion synthesis (TLS). It is not the major replicative DNA polymerase.</text>
</comment>
<evidence type="ECO:0000256" key="5">
    <source>
        <dbReference type="ARBA" id="ARBA00022763"/>
    </source>
</evidence>
<evidence type="ECO:0000256" key="9">
    <source>
        <dbReference type="HAMAP-Rule" id="MF_01902"/>
    </source>
</evidence>
<dbReference type="InterPro" id="IPR040982">
    <property type="entry name" value="DNA_pol3_finger"/>
</dbReference>
<dbReference type="GO" id="GO:0008408">
    <property type="term" value="F:3'-5' exonuclease activity"/>
    <property type="evidence" value="ECO:0007669"/>
    <property type="project" value="InterPro"/>
</dbReference>
<evidence type="ECO:0000256" key="7">
    <source>
        <dbReference type="ARBA" id="ARBA00023204"/>
    </source>
</evidence>
<dbReference type="InterPro" id="IPR011708">
    <property type="entry name" value="DNA_pol3_alpha_NTPase_dom"/>
</dbReference>
<evidence type="ECO:0000256" key="1">
    <source>
        <dbReference type="ARBA" id="ARBA00022490"/>
    </source>
</evidence>
<evidence type="ECO:0000256" key="3">
    <source>
        <dbReference type="ARBA" id="ARBA00022695"/>
    </source>
</evidence>
<evidence type="ECO:0000256" key="8">
    <source>
        <dbReference type="ARBA" id="ARBA00049244"/>
    </source>
</evidence>
<dbReference type="AlphaFoldDB" id="A0A848FYS2"/>
<keyword evidence="1 9" id="KW-0963">Cytoplasm</keyword>
<dbReference type="Pfam" id="PF02811">
    <property type="entry name" value="PHP"/>
    <property type="match status" value="1"/>
</dbReference>
<dbReference type="GO" id="GO:0006281">
    <property type="term" value="P:DNA repair"/>
    <property type="evidence" value="ECO:0007669"/>
    <property type="project" value="UniProtKB-UniRule"/>
</dbReference>
<dbReference type="NCBIfam" id="TIGR00594">
    <property type="entry name" value="polc"/>
    <property type="match status" value="1"/>
</dbReference>
<reference evidence="11 12" key="1">
    <citation type="submission" date="2020-04" db="EMBL/GenBank/DDBJ databases">
        <title>Zoogloea sp. G-4-1-14 isolated from soil.</title>
        <authorList>
            <person name="Dahal R.H."/>
        </authorList>
    </citation>
    <scope>NUCLEOTIDE SEQUENCE [LARGE SCALE GENOMIC DNA]</scope>
    <source>
        <strain evidence="11 12">G-4-1-14</strain>
    </source>
</reference>
<dbReference type="InterPro" id="IPR004805">
    <property type="entry name" value="DnaE2/DnaE/PolC"/>
</dbReference>
<comment type="subcellular location">
    <subcellularLocation>
        <location evidence="9">Cytoplasm</location>
    </subcellularLocation>
</comment>
<dbReference type="GO" id="GO:0005737">
    <property type="term" value="C:cytoplasm"/>
    <property type="evidence" value="ECO:0007669"/>
    <property type="project" value="UniProtKB-SubCell"/>
</dbReference>
<name>A0A848FYS2_9RHOO</name>
<feature type="domain" description="Polymerase/histidinol phosphatase N-terminal" evidence="10">
    <location>
        <begin position="15"/>
        <end position="83"/>
    </location>
</feature>
<dbReference type="InterPro" id="IPR023073">
    <property type="entry name" value="DnaE2"/>
</dbReference>
<dbReference type="RefSeq" id="WP_169143873.1">
    <property type="nucleotide sequence ID" value="NZ_JABBGA010000001.1"/>
</dbReference>
<dbReference type="PANTHER" id="PTHR32294">
    <property type="entry name" value="DNA POLYMERASE III SUBUNIT ALPHA"/>
    <property type="match status" value="1"/>
</dbReference>
<keyword evidence="7 9" id="KW-0234">DNA repair</keyword>
<dbReference type="InterPro" id="IPR003141">
    <property type="entry name" value="Pol/His_phosphatase_N"/>
</dbReference>
<dbReference type="GO" id="GO:0006260">
    <property type="term" value="P:DNA replication"/>
    <property type="evidence" value="ECO:0007669"/>
    <property type="project" value="UniProtKB-KW"/>
</dbReference>
<keyword evidence="12" id="KW-1185">Reference proteome</keyword>
<evidence type="ECO:0000256" key="6">
    <source>
        <dbReference type="ARBA" id="ARBA00022932"/>
    </source>
</evidence>
<dbReference type="PANTHER" id="PTHR32294:SF4">
    <property type="entry name" value="ERROR-PRONE DNA POLYMERASE"/>
    <property type="match status" value="1"/>
</dbReference>
<dbReference type="CDD" id="cd07434">
    <property type="entry name" value="PHP_PolIIIA_DnaE2"/>
    <property type="match status" value="1"/>
</dbReference>
<dbReference type="SUPFAM" id="SSF89550">
    <property type="entry name" value="PHP domain-like"/>
    <property type="match status" value="1"/>
</dbReference>
<dbReference type="EC" id="2.7.7.7" evidence="9"/>
<keyword evidence="6 9" id="KW-0239">DNA-directed DNA polymerase</keyword>
<gene>
    <name evidence="9" type="primary">dnaE2</name>
    <name evidence="11" type="ORF">HHL15_00570</name>
</gene>
<dbReference type="Pfam" id="PF07733">
    <property type="entry name" value="DNA_pol3_alpha"/>
    <property type="match status" value="1"/>
</dbReference>
<proteinExistence type="inferred from homology"/>
<dbReference type="Proteomes" id="UP000580043">
    <property type="component" value="Unassembled WGS sequence"/>
</dbReference>
<dbReference type="GO" id="GO:0003887">
    <property type="term" value="F:DNA-directed DNA polymerase activity"/>
    <property type="evidence" value="ECO:0007669"/>
    <property type="project" value="UniProtKB-UniRule"/>
</dbReference>
<dbReference type="Gene3D" id="1.10.150.870">
    <property type="match status" value="1"/>
</dbReference>
<protein>
    <recommendedName>
        <fullName evidence="9">Error-prone DNA polymerase</fullName>
        <ecNumber evidence="9">2.7.7.7</ecNumber>
    </recommendedName>
</protein>